<reference evidence="6" key="1">
    <citation type="journal article" date="2014" name="Int. J. Syst. Evol. Microbiol.">
        <title>Complete genome sequence of Corynebacterium casei LMG S-19264T (=DSM 44701T), isolated from a smear-ripened cheese.</title>
        <authorList>
            <consortium name="US DOE Joint Genome Institute (JGI-PGF)"/>
            <person name="Walter F."/>
            <person name="Albersmeier A."/>
            <person name="Kalinowski J."/>
            <person name="Ruckert C."/>
        </authorList>
    </citation>
    <scope>NUCLEOTIDE SEQUENCE</scope>
    <source>
        <strain evidence="6">JCM 3172</strain>
    </source>
</reference>
<evidence type="ECO:0000313" key="7">
    <source>
        <dbReference type="Proteomes" id="UP000619486"/>
    </source>
</evidence>
<reference evidence="6" key="2">
    <citation type="submission" date="2020-09" db="EMBL/GenBank/DDBJ databases">
        <authorList>
            <person name="Sun Q."/>
            <person name="Ohkuma M."/>
        </authorList>
    </citation>
    <scope>NUCLEOTIDE SEQUENCE</scope>
    <source>
        <strain evidence="6">JCM 3172</strain>
    </source>
</reference>
<dbReference type="AlphaFoldDB" id="A0A918HK21"/>
<dbReference type="GO" id="GO:0003700">
    <property type="term" value="F:DNA-binding transcription factor activity"/>
    <property type="evidence" value="ECO:0007669"/>
    <property type="project" value="TreeGrafter"/>
</dbReference>
<keyword evidence="4" id="KW-0804">Transcription</keyword>
<dbReference type="Proteomes" id="UP000619486">
    <property type="component" value="Unassembled WGS sequence"/>
</dbReference>
<dbReference type="RefSeq" id="WP_019891721.1">
    <property type="nucleotide sequence ID" value="NZ_BMQQ01000049.1"/>
</dbReference>
<dbReference type="PANTHER" id="PTHR30346">
    <property type="entry name" value="TRANSCRIPTIONAL DUAL REGULATOR HCAR-RELATED"/>
    <property type="match status" value="1"/>
</dbReference>
<gene>
    <name evidence="6" type="ORF">GCM10014713_67360</name>
</gene>
<evidence type="ECO:0000256" key="3">
    <source>
        <dbReference type="ARBA" id="ARBA00023125"/>
    </source>
</evidence>
<dbReference type="EMBL" id="BMQQ01000049">
    <property type="protein sequence ID" value="GGT64830.1"/>
    <property type="molecule type" value="Genomic_DNA"/>
</dbReference>
<evidence type="ECO:0000256" key="1">
    <source>
        <dbReference type="ARBA" id="ARBA00009437"/>
    </source>
</evidence>
<proteinExistence type="inferred from homology"/>
<dbReference type="GO" id="GO:0032993">
    <property type="term" value="C:protein-DNA complex"/>
    <property type="evidence" value="ECO:0007669"/>
    <property type="project" value="TreeGrafter"/>
</dbReference>
<accession>A0A918HK21</accession>
<comment type="similarity">
    <text evidence="1">Belongs to the LysR transcriptional regulatory family.</text>
</comment>
<dbReference type="Gene3D" id="3.40.190.10">
    <property type="entry name" value="Periplasmic binding protein-like II"/>
    <property type="match status" value="2"/>
</dbReference>
<keyword evidence="7" id="KW-1185">Reference proteome</keyword>
<evidence type="ECO:0000256" key="2">
    <source>
        <dbReference type="ARBA" id="ARBA00023015"/>
    </source>
</evidence>
<dbReference type="InterPro" id="IPR005119">
    <property type="entry name" value="LysR_subst-bd"/>
</dbReference>
<evidence type="ECO:0000313" key="6">
    <source>
        <dbReference type="EMBL" id="GGT64830.1"/>
    </source>
</evidence>
<feature type="domain" description="LysR substrate-binding" evidence="5">
    <location>
        <begin position="46"/>
        <end position="207"/>
    </location>
</feature>
<dbReference type="PANTHER" id="PTHR30346:SF0">
    <property type="entry name" value="HCA OPERON TRANSCRIPTIONAL ACTIVATOR HCAR"/>
    <property type="match status" value="1"/>
</dbReference>
<dbReference type="SUPFAM" id="SSF53850">
    <property type="entry name" value="Periplasmic binding protein-like II"/>
    <property type="match status" value="1"/>
</dbReference>
<organism evidence="6 7">
    <name type="scientific">Streptomyces purpureus</name>
    <dbReference type="NCBI Taxonomy" id="1951"/>
    <lineage>
        <taxon>Bacteria</taxon>
        <taxon>Bacillati</taxon>
        <taxon>Actinomycetota</taxon>
        <taxon>Actinomycetes</taxon>
        <taxon>Kitasatosporales</taxon>
        <taxon>Streptomycetaceae</taxon>
        <taxon>Streptomyces</taxon>
    </lineage>
</organism>
<protein>
    <recommendedName>
        <fullName evidence="5">LysR substrate-binding domain-containing protein</fullName>
    </recommendedName>
</protein>
<name>A0A918HK21_9ACTN</name>
<keyword evidence="3" id="KW-0238">DNA-binding</keyword>
<evidence type="ECO:0000256" key="4">
    <source>
        <dbReference type="ARBA" id="ARBA00023163"/>
    </source>
</evidence>
<evidence type="ECO:0000259" key="5">
    <source>
        <dbReference type="Pfam" id="PF03466"/>
    </source>
</evidence>
<sequence length="210" mass="22285">MPETVPDPAAVRLGYHGSPKVADTLTRLAAASGVPATPLPYDITAPFDGIRTRTLDLMIVKFALRESDIALSRVLSQDPRAVVVAATHPLAAHSAVSVEDLAGLDLFGKPPGTLPDYVWDEVVPPHTPKGRPLTRTHVTGDIAAMMKLIAHGEAAHLSLLSLADVAPPHIRVVPVHDLPPAPVTLAWARGHALPGHVQRYLTAAEQEASR</sequence>
<dbReference type="GO" id="GO:0003677">
    <property type="term" value="F:DNA binding"/>
    <property type="evidence" value="ECO:0007669"/>
    <property type="project" value="UniProtKB-KW"/>
</dbReference>
<keyword evidence="2" id="KW-0805">Transcription regulation</keyword>
<dbReference type="Pfam" id="PF03466">
    <property type="entry name" value="LysR_substrate"/>
    <property type="match status" value="1"/>
</dbReference>
<comment type="caution">
    <text evidence="6">The sequence shown here is derived from an EMBL/GenBank/DDBJ whole genome shotgun (WGS) entry which is preliminary data.</text>
</comment>